<dbReference type="InParanoid" id="A2EG92"/>
<gene>
    <name evidence="1" type="ORF">TVAG_352900</name>
</gene>
<name>A2EG92_TRIV3</name>
<organism evidence="1 2">
    <name type="scientific">Trichomonas vaginalis (strain ATCC PRA-98 / G3)</name>
    <dbReference type="NCBI Taxonomy" id="412133"/>
    <lineage>
        <taxon>Eukaryota</taxon>
        <taxon>Metamonada</taxon>
        <taxon>Parabasalia</taxon>
        <taxon>Trichomonadida</taxon>
        <taxon>Trichomonadidae</taxon>
        <taxon>Trichomonas</taxon>
    </lineage>
</organism>
<evidence type="ECO:0000313" key="2">
    <source>
        <dbReference type="Proteomes" id="UP000001542"/>
    </source>
</evidence>
<reference evidence="1" key="1">
    <citation type="submission" date="2006-10" db="EMBL/GenBank/DDBJ databases">
        <authorList>
            <person name="Amadeo P."/>
            <person name="Zhao Q."/>
            <person name="Wortman J."/>
            <person name="Fraser-Liggett C."/>
            <person name="Carlton J."/>
        </authorList>
    </citation>
    <scope>NUCLEOTIDE SEQUENCE</scope>
    <source>
        <strain evidence="1">G3</strain>
    </source>
</reference>
<evidence type="ECO:0000313" key="1">
    <source>
        <dbReference type="EMBL" id="EAY08368.1"/>
    </source>
</evidence>
<dbReference type="AlphaFoldDB" id="A2EG92"/>
<sequence length="78" mass="9130">MGEFVPHSKEQITLKDLEQAKHDALYQQQFFKDECSKLILFIQDVINMNAVDPALILPKLKIIESQINKEMEKKKNEN</sequence>
<dbReference type="Proteomes" id="UP000001542">
    <property type="component" value="Unassembled WGS sequence"/>
</dbReference>
<reference evidence="1" key="2">
    <citation type="journal article" date="2007" name="Science">
        <title>Draft genome sequence of the sexually transmitted pathogen Trichomonas vaginalis.</title>
        <authorList>
            <person name="Carlton J.M."/>
            <person name="Hirt R.P."/>
            <person name="Silva J.C."/>
            <person name="Delcher A.L."/>
            <person name="Schatz M."/>
            <person name="Zhao Q."/>
            <person name="Wortman J.R."/>
            <person name="Bidwell S.L."/>
            <person name="Alsmark U.C.M."/>
            <person name="Besteiro S."/>
            <person name="Sicheritz-Ponten T."/>
            <person name="Noel C.J."/>
            <person name="Dacks J.B."/>
            <person name="Foster P.G."/>
            <person name="Simillion C."/>
            <person name="Van de Peer Y."/>
            <person name="Miranda-Saavedra D."/>
            <person name="Barton G.J."/>
            <person name="Westrop G.D."/>
            <person name="Mueller S."/>
            <person name="Dessi D."/>
            <person name="Fiori P.L."/>
            <person name="Ren Q."/>
            <person name="Paulsen I."/>
            <person name="Zhang H."/>
            <person name="Bastida-Corcuera F.D."/>
            <person name="Simoes-Barbosa A."/>
            <person name="Brown M.T."/>
            <person name="Hayes R.D."/>
            <person name="Mukherjee M."/>
            <person name="Okumura C.Y."/>
            <person name="Schneider R."/>
            <person name="Smith A.J."/>
            <person name="Vanacova S."/>
            <person name="Villalvazo M."/>
            <person name="Haas B.J."/>
            <person name="Pertea M."/>
            <person name="Feldblyum T.V."/>
            <person name="Utterback T.R."/>
            <person name="Shu C.L."/>
            <person name="Osoegawa K."/>
            <person name="de Jong P.J."/>
            <person name="Hrdy I."/>
            <person name="Horvathova L."/>
            <person name="Zubacova Z."/>
            <person name="Dolezal P."/>
            <person name="Malik S.B."/>
            <person name="Logsdon J.M. Jr."/>
            <person name="Henze K."/>
            <person name="Gupta A."/>
            <person name="Wang C.C."/>
            <person name="Dunne R.L."/>
            <person name="Upcroft J.A."/>
            <person name="Upcroft P."/>
            <person name="White O."/>
            <person name="Salzberg S.L."/>
            <person name="Tang P."/>
            <person name="Chiu C.-H."/>
            <person name="Lee Y.-S."/>
            <person name="Embley T.M."/>
            <person name="Coombs G.H."/>
            <person name="Mottram J.C."/>
            <person name="Tachezy J."/>
            <person name="Fraser-Liggett C.M."/>
            <person name="Johnson P.J."/>
        </authorList>
    </citation>
    <scope>NUCLEOTIDE SEQUENCE [LARGE SCALE GENOMIC DNA]</scope>
    <source>
        <strain evidence="1">G3</strain>
    </source>
</reference>
<proteinExistence type="predicted"/>
<dbReference type="EMBL" id="DS113380">
    <property type="protein sequence ID" value="EAY08368.1"/>
    <property type="molecule type" value="Genomic_DNA"/>
</dbReference>
<protein>
    <submittedName>
        <fullName evidence="1">Uncharacterized protein</fullName>
    </submittedName>
</protein>
<keyword evidence="2" id="KW-1185">Reference proteome</keyword>
<accession>A2EG92</accession>
<dbReference type="VEuPathDB" id="TrichDB:TVAG_352900"/>